<dbReference type="OrthoDB" id="10566489at2759"/>
<proteinExistence type="predicted"/>
<feature type="compositionally biased region" description="Low complexity" evidence="1">
    <location>
        <begin position="58"/>
        <end position="80"/>
    </location>
</feature>
<comment type="caution">
    <text evidence="2">The sequence shown here is derived from an EMBL/GenBank/DDBJ whole genome shotgun (WGS) entry which is preliminary data.</text>
</comment>
<keyword evidence="3" id="KW-1185">Reference proteome</keyword>
<sequence length="97" mass="10422">MSPNPPSTPVTAIRDQSKSKPLSYTTFYSPSWTAFQGTTTQLGPQPDNIQYQPPDRNTSIQSAATAATSSGTTSYSDYSTPPVGYGLLASRTKQEKN</sequence>
<protein>
    <submittedName>
        <fullName evidence="2">Uncharacterized protein</fullName>
    </submittedName>
</protein>
<evidence type="ECO:0000313" key="3">
    <source>
        <dbReference type="Proteomes" id="UP000605986"/>
    </source>
</evidence>
<feature type="region of interest" description="Disordered" evidence="1">
    <location>
        <begin position="1"/>
        <end position="22"/>
    </location>
</feature>
<dbReference type="AlphaFoldDB" id="A0A8H4K901"/>
<organism evidence="2 3">
    <name type="scientific">Fusarium austroafricanum</name>
    <dbReference type="NCBI Taxonomy" id="2364996"/>
    <lineage>
        <taxon>Eukaryota</taxon>
        <taxon>Fungi</taxon>
        <taxon>Dikarya</taxon>
        <taxon>Ascomycota</taxon>
        <taxon>Pezizomycotina</taxon>
        <taxon>Sordariomycetes</taxon>
        <taxon>Hypocreomycetidae</taxon>
        <taxon>Hypocreales</taxon>
        <taxon>Nectriaceae</taxon>
        <taxon>Fusarium</taxon>
        <taxon>Fusarium concolor species complex</taxon>
    </lineage>
</organism>
<feature type="region of interest" description="Disordered" evidence="1">
    <location>
        <begin position="37"/>
        <end position="97"/>
    </location>
</feature>
<feature type="compositionally biased region" description="Polar residues" evidence="1">
    <location>
        <begin position="37"/>
        <end position="57"/>
    </location>
</feature>
<dbReference type="EMBL" id="JAADJG010000432">
    <property type="protein sequence ID" value="KAF4446875.1"/>
    <property type="molecule type" value="Genomic_DNA"/>
</dbReference>
<gene>
    <name evidence="2" type="ORF">F53441_9506</name>
</gene>
<name>A0A8H4K901_9HYPO</name>
<evidence type="ECO:0000313" key="2">
    <source>
        <dbReference type="EMBL" id="KAF4446875.1"/>
    </source>
</evidence>
<reference evidence="2" key="1">
    <citation type="submission" date="2020-01" db="EMBL/GenBank/DDBJ databases">
        <title>Identification and distribution of gene clusters putatively required for synthesis of sphingolipid metabolism inhibitors in phylogenetically diverse species of the filamentous fungus Fusarium.</title>
        <authorList>
            <person name="Kim H.-S."/>
            <person name="Busman M."/>
            <person name="Brown D.W."/>
            <person name="Divon H."/>
            <person name="Uhlig S."/>
            <person name="Proctor R.H."/>
        </authorList>
    </citation>
    <scope>NUCLEOTIDE SEQUENCE</scope>
    <source>
        <strain evidence="2">NRRL 53441</strain>
    </source>
</reference>
<accession>A0A8H4K901</accession>
<evidence type="ECO:0000256" key="1">
    <source>
        <dbReference type="SAM" id="MobiDB-lite"/>
    </source>
</evidence>
<dbReference type="Proteomes" id="UP000605986">
    <property type="component" value="Unassembled WGS sequence"/>
</dbReference>